<evidence type="ECO:0000313" key="3">
    <source>
        <dbReference type="Proteomes" id="UP000298616"/>
    </source>
</evidence>
<keyword evidence="1" id="KW-0812">Transmembrane</keyword>
<dbReference type="KEGG" id="fpf:DCC35_03650"/>
<feature type="transmembrane region" description="Helical" evidence="1">
    <location>
        <begin position="26"/>
        <end position="50"/>
    </location>
</feature>
<proteinExistence type="predicted"/>
<dbReference type="Proteomes" id="UP000298616">
    <property type="component" value="Chromosome"/>
</dbReference>
<dbReference type="OrthoDB" id="1449578at2"/>
<reference evidence="2 3" key="1">
    <citation type="submission" date="2018-04" db="EMBL/GenBank/DDBJ databases">
        <title>Complete genome uncultured novel isolate.</title>
        <authorList>
            <person name="Merlino G."/>
        </authorList>
    </citation>
    <scope>NUCLEOTIDE SEQUENCE [LARGE SCALE GENOMIC DNA]</scope>
    <source>
        <strain evidence="3">R1DC9</strain>
    </source>
</reference>
<accession>A0A4D7JQQ9</accession>
<organism evidence="2 3">
    <name type="scientific">Mangrovivirga cuniculi</name>
    <dbReference type="NCBI Taxonomy" id="2715131"/>
    <lineage>
        <taxon>Bacteria</taxon>
        <taxon>Pseudomonadati</taxon>
        <taxon>Bacteroidota</taxon>
        <taxon>Cytophagia</taxon>
        <taxon>Cytophagales</taxon>
        <taxon>Mangrovivirgaceae</taxon>
        <taxon>Mangrovivirga</taxon>
    </lineage>
</organism>
<evidence type="ECO:0000256" key="1">
    <source>
        <dbReference type="SAM" id="Phobius"/>
    </source>
</evidence>
<name>A0A4D7JQQ9_9BACT</name>
<protein>
    <submittedName>
        <fullName evidence="2">Uncharacterized protein</fullName>
    </submittedName>
</protein>
<evidence type="ECO:0000313" key="2">
    <source>
        <dbReference type="EMBL" id="QCK13916.1"/>
    </source>
</evidence>
<dbReference type="EMBL" id="CP028923">
    <property type="protein sequence ID" value="QCK13916.1"/>
    <property type="molecule type" value="Genomic_DNA"/>
</dbReference>
<gene>
    <name evidence="2" type="ORF">DCC35_03650</name>
</gene>
<keyword evidence="3" id="KW-1185">Reference proteome</keyword>
<keyword evidence="1" id="KW-1133">Transmembrane helix</keyword>
<sequence length="108" mass="12445">MLGLFLIFFIGKRFYQLSESFNKSKWLFAILGIASYYIANFLAGLIFAVMDDVFGWGFLYETSEFAISLFLLPFGILGCYGFYKLLEHIWSKEPKSPDTIDGDYFVAK</sequence>
<dbReference type="AlphaFoldDB" id="A0A4D7JQQ9"/>
<keyword evidence="1" id="KW-0472">Membrane</keyword>
<dbReference type="RefSeq" id="WP_137089507.1">
    <property type="nucleotide sequence ID" value="NZ_CP028923.1"/>
</dbReference>
<feature type="transmembrane region" description="Helical" evidence="1">
    <location>
        <begin position="65"/>
        <end position="86"/>
    </location>
</feature>